<dbReference type="PANTHER" id="PTHR30629">
    <property type="entry name" value="PROPHAGE INTEGRASE"/>
    <property type="match status" value="1"/>
</dbReference>
<dbReference type="RefSeq" id="WP_244408272.1">
    <property type="nucleotide sequence ID" value="NZ_AP025637.1"/>
</dbReference>
<evidence type="ECO:0000259" key="6">
    <source>
        <dbReference type="PROSITE" id="PS51898"/>
    </source>
</evidence>
<dbReference type="Proteomes" id="UP000831327">
    <property type="component" value="Chromosome"/>
</dbReference>
<dbReference type="SUPFAM" id="SSF56349">
    <property type="entry name" value="DNA breaking-rejoining enzymes"/>
    <property type="match status" value="1"/>
</dbReference>
<sequence length="436" mass="47139">MAKAAGKLTGRLQAVAVKALVAAGQPGAHADGGNLYLRVAGRNAGKWTLRYAIGGKSREMGLGPYDADGKAGLTLAQAREAAEEPRAILRAGLDPMAERDRKATEAKAEAERLAAHAQAKARVFRDVAAEYIAAHSPGWRNAKHRAQWTATLTTYAYPTIGGQPVDEIATDDVLRCLQPIWTAKPETAKRVRGRIEAVIDYATARGWRETVNPARWRGHLANLLPARSKVRRVQHHAALPWQEIGAFMVDLRKRPGTAARALEFCILTATRTGETLGARWSEIDMGAAVWTIPAERMKAGREHRVPLPGAALAVLAEMAPLCPEEGDGFVFPGAVETRGLSSMAMLMLLRRMGRGDLTTHGFRSAFRDWTEEATSTPHAVAEAALAHTIGDKVEAAYRRGDLFAKRARLMADWADFCANAPAEVHALLVAHPEAAG</sequence>
<dbReference type="Gene3D" id="1.10.150.130">
    <property type="match status" value="1"/>
</dbReference>
<dbReference type="InterPro" id="IPR044068">
    <property type="entry name" value="CB"/>
</dbReference>
<evidence type="ECO:0000259" key="7">
    <source>
        <dbReference type="PROSITE" id="PS51900"/>
    </source>
</evidence>
<keyword evidence="2" id="KW-0229">DNA integration</keyword>
<evidence type="ECO:0000313" key="9">
    <source>
        <dbReference type="Proteomes" id="UP000831327"/>
    </source>
</evidence>
<accession>A0ABM8I0V8</accession>
<evidence type="ECO:0000256" key="4">
    <source>
        <dbReference type="ARBA" id="ARBA00023172"/>
    </source>
</evidence>
<dbReference type="PROSITE" id="PS51900">
    <property type="entry name" value="CB"/>
    <property type="match status" value="1"/>
</dbReference>
<evidence type="ECO:0000256" key="2">
    <source>
        <dbReference type="ARBA" id="ARBA00022908"/>
    </source>
</evidence>
<dbReference type="InterPro" id="IPR011010">
    <property type="entry name" value="DNA_brk_join_enz"/>
</dbReference>
<organism evidence="8 9">
    <name type="scientific">Roseomonas fluvialis</name>
    <dbReference type="NCBI Taxonomy" id="1750527"/>
    <lineage>
        <taxon>Bacteria</taxon>
        <taxon>Pseudomonadati</taxon>
        <taxon>Pseudomonadota</taxon>
        <taxon>Alphaproteobacteria</taxon>
        <taxon>Acetobacterales</taxon>
        <taxon>Roseomonadaceae</taxon>
        <taxon>Roseomonas</taxon>
    </lineage>
</organism>
<protein>
    <submittedName>
        <fullName evidence="8">Bacteriophage P4 integrase</fullName>
    </submittedName>
</protein>
<dbReference type="Pfam" id="PF00589">
    <property type="entry name" value="Phage_integrase"/>
    <property type="match status" value="1"/>
</dbReference>
<dbReference type="Gene3D" id="1.10.443.10">
    <property type="entry name" value="Intergrase catalytic core"/>
    <property type="match status" value="1"/>
</dbReference>
<evidence type="ECO:0000256" key="3">
    <source>
        <dbReference type="ARBA" id="ARBA00023125"/>
    </source>
</evidence>
<proteinExistence type="inferred from homology"/>
<dbReference type="InterPro" id="IPR013762">
    <property type="entry name" value="Integrase-like_cat_sf"/>
</dbReference>
<feature type="domain" description="Tyr recombinase" evidence="6">
    <location>
        <begin position="234"/>
        <end position="412"/>
    </location>
</feature>
<dbReference type="Pfam" id="PF22022">
    <property type="entry name" value="Phage_int_M"/>
    <property type="match status" value="1"/>
</dbReference>
<dbReference type="InterPro" id="IPR038488">
    <property type="entry name" value="Integrase_DNA-bd_sf"/>
</dbReference>
<dbReference type="PANTHER" id="PTHR30629:SF2">
    <property type="entry name" value="PROPHAGE INTEGRASE INTS-RELATED"/>
    <property type="match status" value="1"/>
</dbReference>
<name>A0ABM8I0V8_9PROT</name>
<keyword evidence="3 5" id="KW-0238">DNA-binding</keyword>
<keyword evidence="9" id="KW-1185">Reference proteome</keyword>
<gene>
    <name evidence="8" type="ORF">Rmf_39990</name>
</gene>
<keyword evidence="4" id="KW-0233">DNA recombination</keyword>
<evidence type="ECO:0000256" key="1">
    <source>
        <dbReference type="ARBA" id="ARBA00008857"/>
    </source>
</evidence>
<dbReference type="InterPro" id="IPR025166">
    <property type="entry name" value="Integrase_DNA_bind_dom"/>
</dbReference>
<dbReference type="InterPro" id="IPR053876">
    <property type="entry name" value="Phage_int_M"/>
</dbReference>
<feature type="domain" description="Core-binding (CB)" evidence="7">
    <location>
        <begin position="122"/>
        <end position="203"/>
    </location>
</feature>
<dbReference type="PROSITE" id="PS51898">
    <property type="entry name" value="TYR_RECOMBINASE"/>
    <property type="match status" value="1"/>
</dbReference>
<dbReference type="InterPro" id="IPR010998">
    <property type="entry name" value="Integrase_recombinase_N"/>
</dbReference>
<evidence type="ECO:0000313" key="8">
    <source>
        <dbReference type="EMBL" id="BDG74070.1"/>
    </source>
</evidence>
<dbReference type="Pfam" id="PF13356">
    <property type="entry name" value="Arm-DNA-bind_3"/>
    <property type="match status" value="1"/>
</dbReference>
<dbReference type="CDD" id="cd00801">
    <property type="entry name" value="INT_P4_C"/>
    <property type="match status" value="1"/>
</dbReference>
<comment type="similarity">
    <text evidence="1">Belongs to the 'phage' integrase family.</text>
</comment>
<reference evidence="8 9" key="1">
    <citation type="journal article" date="2016" name="Microbes Environ.">
        <title>Phylogenetically diverse aerobic anoxygenic phototrophic bacteria isolated from epilithic biofilms in Tama river, Japan.</title>
        <authorList>
            <person name="Hirose S."/>
            <person name="Matsuura K."/>
            <person name="Haruta S."/>
        </authorList>
    </citation>
    <scope>NUCLEOTIDE SEQUENCE [LARGE SCALE GENOMIC DNA]</scope>
    <source>
        <strain evidence="8 9">S08</strain>
    </source>
</reference>
<evidence type="ECO:0000256" key="5">
    <source>
        <dbReference type="PROSITE-ProRule" id="PRU01248"/>
    </source>
</evidence>
<dbReference type="Gene3D" id="3.30.160.390">
    <property type="entry name" value="Integrase, DNA-binding domain"/>
    <property type="match status" value="1"/>
</dbReference>
<dbReference type="InterPro" id="IPR002104">
    <property type="entry name" value="Integrase_catalytic"/>
</dbReference>
<dbReference type="EMBL" id="AP025637">
    <property type="protein sequence ID" value="BDG74070.1"/>
    <property type="molecule type" value="Genomic_DNA"/>
</dbReference>
<dbReference type="InterPro" id="IPR050808">
    <property type="entry name" value="Phage_Integrase"/>
</dbReference>